<dbReference type="SMART" id="SM00382">
    <property type="entry name" value="AAA"/>
    <property type="match status" value="1"/>
</dbReference>
<dbReference type="InterPro" id="IPR027417">
    <property type="entry name" value="P-loop_NTPase"/>
</dbReference>
<gene>
    <name evidence="6" type="ORF">G4D64_16575</name>
    <name evidence="5" type="ORF">H1Z61_16635</name>
</gene>
<comment type="caution">
    <text evidence="6">The sequence shown here is derived from an EMBL/GenBank/DDBJ whole genome shotgun (WGS) entry which is preliminary data.</text>
</comment>
<keyword evidence="7" id="KW-1185">Reference proteome</keyword>
<keyword evidence="1" id="KW-0813">Transport</keyword>
<dbReference type="PANTHER" id="PTHR42939">
    <property type="entry name" value="ABC TRANSPORTER ATP-BINDING PROTEIN ALBC-RELATED"/>
    <property type="match status" value="1"/>
</dbReference>
<dbReference type="EMBL" id="JACEIO010000066">
    <property type="protein sequence ID" value="MBA4538707.1"/>
    <property type="molecule type" value="Genomic_DNA"/>
</dbReference>
<name>A0A6B3W3J2_9BACI</name>
<dbReference type="InterPro" id="IPR051782">
    <property type="entry name" value="ABC_Transporter_VariousFunc"/>
</dbReference>
<keyword evidence="3 6" id="KW-0067">ATP-binding</keyword>
<dbReference type="Pfam" id="PF00005">
    <property type="entry name" value="ABC_tran"/>
    <property type="match status" value="1"/>
</dbReference>
<dbReference type="RefSeq" id="WP_163243468.1">
    <property type="nucleotide sequence ID" value="NZ_CP082780.1"/>
</dbReference>
<dbReference type="PANTHER" id="PTHR42939:SF1">
    <property type="entry name" value="ABC TRANSPORTER ATP-BINDING PROTEIN ALBC-RELATED"/>
    <property type="match status" value="1"/>
</dbReference>
<feature type="domain" description="ABC transporter" evidence="4">
    <location>
        <begin position="4"/>
        <end position="235"/>
    </location>
</feature>
<dbReference type="GO" id="GO:0016887">
    <property type="term" value="F:ATP hydrolysis activity"/>
    <property type="evidence" value="ECO:0007669"/>
    <property type="project" value="InterPro"/>
</dbReference>
<sequence length="242" mass="27471">MDILRLEGIKKNYDGQCVLSIDSLTIKKGTISGYLGTNGAGKSTTIKIIMGIIIPDQGEVIFQDRKIDYNHPAHKKYIGYCPDYPAVFEKLTVLEHLNFMAYLFGLEDLKEIEKRIQKYLSHFEIEKYKNTLIKNLSRGNKQKVSIVSSLIHEPELLVYDEPTLGLDPLSIKQFKAMLMEYTQNGGTVFLSSHSLNTIEEIADTVSIIHNGLIVKENIFVNEIRENLVSVEDYLISVVEGRE</sequence>
<dbReference type="InterPro" id="IPR003593">
    <property type="entry name" value="AAA+_ATPase"/>
</dbReference>
<protein>
    <submittedName>
        <fullName evidence="6">ABC transporter ATP-binding protein</fullName>
    </submittedName>
</protein>
<organism evidence="6 7">
    <name type="scientific">Bacillus aquiflavi</name>
    <dbReference type="NCBI Taxonomy" id="2672567"/>
    <lineage>
        <taxon>Bacteria</taxon>
        <taxon>Bacillati</taxon>
        <taxon>Bacillota</taxon>
        <taxon>Bacilli</taxon>
        <taxon>Bacillales</taxon>
        <taxon>Bacillaceae</taxon>
        <taxon>Bacillus</taxon>
    </lineage>
</organism>
<reference evidence="6 7" key="1">
    <citation type="submission" date="2020-02" db="EMBL/GenBank/DDBJ databases">
        <title>Bacillus aquiflavi sp. nov., isolated from yellow water of strong flavor Chinese baijiu in Yibin region of China.</title>
        <authorList>
            <person name="Xie J."/>
        </authorList>
    </citation>
    <scope>NUCLEOTIDE SEQUENCE [LARGE SCALE GENOMIC DNA]</scope>
    <source>
        <strain evidence="6 7">3H-10</strain>
    </source>
</reference>
<dbReference type="SUPFAM" id="SSF52540">
    <property type="entry name" value="P-loop containing nucleoside triphosphate hydrolases"/>
    <property type="match status" value="1"/>
</dbReference>
<dbReference type="Gene3D" id="3.40.50.300">
    <property type="entry name" value="P-loop containing nucleotide triphosphate hydrolases"/>
    <property type="match status" value="1"/>
</dbReference>
<evidence type="ECO:0000256" key="3">
    <source>
        <dbReference type="ARBA" id="ARBA00022840"/>
    </source>
</evidence>
<accession>A0A6B3W3J2</accession>
<dbReference type="PROSITE" id="PS50893">
    <property type="entry name" value="ABC_TRANSPORTER_2"/>
    <property type="match status" value="1"/>
</dbReference>
<dbReference type="EMBL" id="JAAIWN010000068">
    <property type="protein sequence ID" value="NEY83067.1"/>
    <property type="molecule type" value="Genomic_DNA"/>
</dbReference>
<dbReference type="InterPro" id="IPR003439">
    <property type="entry name" value="ABC_transporter-like_ATP-bd"/>
</dbReference>
<evidence type="ECO:0000313" key="7">
    <source>
        <dbReference type="Proteomes" id="UP000472971"/>
    </source>
</evidence>
<evidence type="ECO:0000313" key="6">
    <source>
        <dbReference type="EMBL" id="NEY83067.1"/>
    </source>
</evidence>
<evidence type="ECO:0000256" key="2">
    <source>
        <dbReference type="ARBA" id="ARBA00022741"/>
    </source>
</evidence>
<evidence type="ECO:0000313" key="8">
    <source>
        <dbReference type="Proteomes" id="UP000570010"/>
    </source>
</evidence>
<dbReference type="Proteomes" id="UP000570010">
    <property type="component" value="Unassembled WGS sequence"/>
</dbReference>
<evidence type="ECO:0000256" key="1">
    <source>
        <dbReference type="ARBA" id="ARBA00022448"/>
    </source>
</evidence>
<evidence type="ECO:0000313" key="5">
    <source>
        <dbReference type="EMBL" id="MBA4538707.1"/>
    </source>
</evidence>
<dbReference type="GO" id="GO:0005524">
    <property type="term" value="F:ATP binding"/>
    <property type="evidence" value="ECO:0007669"/>
    <property type="project" value="UniProtKB-KW"/>
</dbReference>
<dbReference type="Proteomes" id="UP000472971">
    <property type="component" value="Unassembled WGS sequence"/>
</dbReference>
<reference evidence="5 8" key="2">
    <citation type="submission" date="2020-07" db="EMBL/GenBank/DDBJ databases">
        <authorList>
            <person name="Feng H."/>
        </authorList>
    </citation>
    <scope>NUCLEOTIDE SEQUENCE [LARGE SCALE GENOMIC DNA]</scope>
    <source>
        <strain evidence="8">s-12</strain>
        <strain evidence="5">S-12</strain>
    </source>
</reference>
<evidence type="ECO:0000259" key="4">
    <source>
        <dbReference type="PROSITE" id="PS50893"/>
    </source>
</evidence>
<dbReference type="AlphaFoldDB" id="A0A6B3W3J2"/>
<proteinExistence type="predicted"/>
<keyword evidence="2" id="KW-0547">Nucleotide-binding</keyword>